<keyword evidence="1" id="KW-1133">Transmembrane helix</keyword>
<gene>
    <name evidence="2" type="ORF">AAE02nite_47310</name>
</gene>
<proteinExistence type="predicted"/>
<sequence length="165" mass="18578">MFQNNQHYIHPGHQAVQDERLRWIEMVSRFMDSQFRLPGTNFRFGLDPILSFIPFGGSAASFAVSAGLLVTMFKYGVSRKVLIMMLGNLVLDAIIGSIPVIGTLFDFAFKANQRNVSLLRKHYQEGKYQGHGTGLLIVIVIALLLILGLIVYGTWQLIQYFVSLI</sequence>
<reference evidence="2 3" key="1">
    <citation type="submission" date="2019-07" db="EMBL/GenBank/DDBJ databases">
        <title>Whole genome shotgun sequence of Adhaeribacter aerolatus NBRC 106133.</title>
        <authorList>
            <person name="Hosoyama A."/>
            <person name="Uohara A."/>
            <person name="Ohji S."/>
            <person name="Ichikawa N."/>
        </authorList>
    </citation>
    <scope>NUCLEOTIDE SEQUENCE [LARGE SCALE GENOMIC DNA]</scope>
    <source>
        <strain evidence="2 3">NBRC 106133</strain>
    </source>
</reference>
<feature type="transmembrane region" description="Helical" evidence="1">
    <location>
        <begin position="82"/>
        <end position="105"/>
    </location>
</feature>
<feature type="transmembrane region" description="Helical" evidence="1">
    <location>
        <begin position="49"/>
        <end position="70"/>
    </location>
</feature>
<evidence type="ECO:0008006" key="4">
    <source>
        <dbReference type="Google" id="ProtNLM"/>
    </source>
</evidence>
<evidence type="ECO:0000313" key="3">
    <source>
        <dbReference type="Proteomes" id="UP000321532"/>
    </source>
</evidence>
<evidence type="ECO:0000256" key="1">
    <source>
        <dbReference type="SAM" id="Phobius"/>
    </source>
</evidence>
<dbReference type="InterPro" id="IPR025187">
    <property type="entry name" value="DUF4112"/>
</dbReference>
<dbReference type="Pfam" id="PF13430">
    <property type="entry name" value="DUF4112"/>
    <property type="match status" value="1"/>
</dbReference>
<protein>
    <recommendedName>
        <fullName evidence="4">DUF4112 domain-containing protein</fullName>
    </recommendedName>
</protein>
<dbReference type="AlphaFoldDB" id="A0A512B5L9"/>
<feature type="transmembrane region" description="Helical" evidence="1">
    <location>
        <begin position="135"/>
        <end position="155"/>
    </location>
</feature>
<dbReference type="PANTHER" id="PTHR35519">
    <property type="entry name" value="MEMBRANE PROTEINS"/>
    <property type="match status" value="1"/>
</dbReference>
<dbReference type="RefSeq" id="WP_146904493.1">
    <property type="nucleotide sequence ID" value="NZ_BJYS01000050.1"/>
</dbReference>
<name>A0A512B5L9_9BACT</name>
<keyword evidence="1" id="KW-0472">Membrane</keyword>
<dbReference type="PANTHER" id="PTHR35519:SF2">
    <property type="entry name" value="PH DOMAIN PROTEIN"/>
    <property type="match status" value="1"/>
</dbReference>
<keyword evidence="1" id="KW-0812">Transmembrane</keyword>
<dbReference type="EMBL" id="BJYS01000050">
    <property type="protein sequence ID" value="GEO07067.1"/>
    <property type="molecule type" value="Genomic_DNA"/>
</dbReference>
<accession>A0A512B5L9</accession>
<evidence type="ECO:0000313" key="2">
    <source>
        <dbReference type="EMBL" id="GEO07067.1"/>
    </source>
</evidence>
<dbReference type="Proteomes" id="UP000321532">
    <property type="component" value="Unassembled WGS sequence"/>
</dbReference>
<dbReference type="OrthoDB" id="513552at2"/>
<comment type="caution">
    <text evidence="2">The sequence shown here is derived from an EMBL/GenBank/DDBJ whole genome shotgun (WGS) entry which is preliminary data.</text>
</comment>
<keyword evidence="3" id="KW-1185">Reference proteome</keyword>
<organism evidence="2 3">
    <name type="scientific">Adhaeribacter aerolatus</name>
    <dbReference type="NCBI Taxonomy" id="670289"/>
    <lineage>
        <taxon>Bacteria</taxon>
        <taxon>Pseudomonadati</taxon>
        <taxon>Bacteroidota</taxon>
        <taxon>Cytophagia</taxon>
        <taxon>Cytophagales</taxon>
        <taxon>Hymenobacteraceae</taxon>
        <taxon>Adhaeribacter</taxon>
    </lineage>
</organism>